<evidence type="ECO:0000313" key="3">
    <source>
        <dbReference type="EMBL" id="CAK7220527.1"/>
    </source>
</evidence>
<feature type="region of interest" description="Disordered" evidence="1">
    <location>
        <begin position="260"/>
        <end position="298"/>
    </location>
</feature>
<evidence type="ECO:0000313" key="4">
    <source>
        <dbReference type="Proteomes" id="UP001642482"/>
    </source>
</evidence>
<accession>A0ABP0BLJ0</accession>
<dbReference type="Pfam" id="PF11885">
    <property type="entry name" value="DUF3405"/>
    <property type="match status" value="1"/>
</dbReference>
<feature type="compositionally biased region" description="Basic and acidic residues" evidence="1">
    <location>
        <begin position="260"/>
        <end position="270"/>
    </location>
</feature>
<dbReference type="PANTHER" id="PTHR36205">
    <property type="entry name" value="CHROMOSOME 19, WHOLE GENOME SHOTGUN SEQUENCE"/>
    <property type="match status" value="1"/>
</dbReference>
<dbReference type="PANTHER" id="PTHR36205:SF2">
    <property type="entry name" value="MAJOR FACILITATOR SUPERFAMILY TRANSPORTER"/>
    <property type="match status" value="1"/>
</dbReference>
<protein>
    <recommendedName>
        <fullName evidence="5">Major facilitator superfamily transporter</fullName>
    </recommendedName>
</protein>
<dbReference type="InterPro" id="IPR021822">
    <property type="entry name" value="DUF3405"/>
</dbReference>
<evidence type="ECO:0008006" key="5">
    <source>
        <dbReference type="Google" id="ProtNLM"/>
    </source>
</evidence>
<name>A0ABP0BLJ0_9PEZI</name>
<dbReference type="EMBL" id="CAWUHD010000036">
    <property type="protein sequence ID" value="CAK7220527.1"/>
    <property type="molecule type" value="Genomic_DNA"/>
</dbReference>
<feature type="chain" id="PRO_5047082150" description="Major facilitator superfamily transporter" evidence="2">
    <location>
        <begin position="27"/>
        <end position="714"/>
    </location>
</feature>
<evidence type="ECO:0000256" key="2">
    <source>
        <dbReference type="SAM" id="SignalP"/>
    </source>
</evidence>
<feature type="compositionally biased region" description="Basic and acidic residues" evidence="1">
    <location>
        <begin position="288"/>
        <end position="298"/>
    </location>
</feature>
<gene>
    <name evidence="3" type="ORF">SEUCBS140593_004263</name>
</gene>
<dbReference type="Proteomes" id="UP001642482">
    <property type="component" value="Unassembled WGS sequence"/>
</dbReference>
<keyword evidence="4" id="KW-1185">Reference proteome</keyword>
<feature type="signal peptide" evidence="2">
    <location>
        <begin position="1"/>
        <end position="26"/>
    </location>
</feature>
<organism evidence="3 4">
    <name type="scientific">Sporothrix eucalyptigena</name>
    <dbReference type="NCBI Taxonomy" id="1812306"/>
    <lineage>
        <taxon>Eukaryota</taxon>
        <taxon>Fungi</taxon>
        <taxon>Dikarya</taxon>
        <taxon>Ascomycota</taxon>
        <taxon>Pezizomycotina</taxon>
        <taxon>Sordariomycetes</taxon>
        <taxon>Sordariomycetidae</taxon>
        <taxon>Ophiostomatales</taxon>
        <taxon>Ophiostomataceae</taxon>
        <taxon>Sporothrix</taxon>
    </lineage>
</organism>
<proteinExistence type="predicted"/>
<sequence>MYLILSLTVLYCLVVLWSNAWHIASALRSADIIKDDKGFGVVLRLGGVEIQASGEDGFNESLLPFDDVNVTSRKSDDEIRKEFTKEYLEAGRKPGAGKLYGGTLSNLVPVDLKKSKISVRLKEWKTVPIFCTERPFKVDPYPNYNSWSWRRSGKSRHVPCKGPLDRAVEDVSAFAGLPSGFPAPSMGSYKLFDIDQNLCYERDTRLGIYALLEGTRDKIDWGDVQLECLDLNQARFDLIGPANDLVKTVYGPLDEEINKKRLDGTKPQDRRLRRSLPLQSRGETADSEGSRQTKTKVTESRTAILLRSYTGKKYTENDRYIIRALVSELNLQTGGEYQVFLLVHVKEPDVDLWNNQTYERYLEESVPKEFVGMTLLWNDDFVQDTYPRLERSHEANVHNAQWLSVQKFMQEFREFSHVWNWEMDARITGHAYDMLEKLSRFAKNQPRRGLWERSERYYIPEYHGDYDTTFRQSVEVMSKKSAVWGPPKDTPFINPIGPRPPTSSPVDDKHYKWGVGEEADLITLSPLFDPKDSGWVLGDQVWSYNDDNHTSDSLPRRGAIVTQCRLSRRLLDIMHVENLRGNHVGSEMAPGTVALLHGLKAVYAPMPIFMDRPWEPERLARWFNNGPRGGSSGGPDSAMGWGREGRFRGTTWYYRADPPQRMYSNWVGYEDNGLGGLEWEMAHGRPCLPAMFLHPVKDVVPTSPGYWSESRLPY</sequence>
<keyword evidence="2" id="KW-0732">Signal</keyword>
<reference evidence="3 4" key="1">
    <citation type="submission" date="2024-01" db="EMBL/GenBank/DDBJ databases">
        <authorList>
            <person name="Allen C."/>
            <person name="Tagirdzhanova G."/>
        </authorList>
    </citation>
    <scope>NUCLEOTIDE SEQUENCE [LARGE SCALE GENOMIC DNA]</scope>
</reference>
<comment type="caution">
    <text evidence="3">The sequence shown here is derived from an EMBL/GenBank/DDBJ whole genome shotgun (WGS) entry which is preliminary data.</text>
</comment>
<evidence type="ECO:0000256" key="1">
    <source>
        <dbReference type="SAM" id="MobiDB-lite"/>
    </source>
</evidence>